<evidence type="ECO:0000313" key="6">
    <source>
        <dbReference type="Proteomes" id="UP001084197"/>
    </source>
</evidence>
<evidence type="ECO:0000256" key="1">
    <source>
        <dbReference type="SAM" id="Phobius"/>
    </source>
</evidence>
<keyword evidence="1" id="KW-0472">Membrane</keyword>
<evidence type="ECO:0000259" key="3">
    <source>
        <dbReference type="Pfam" id="PF22820"/>
    </source>
</evidence>
<keyword evidence="1" id="KW-0812">Transmembrane</keyword>
<proteinExistence type="predicted"/>
<dbReference type="EMBL" id="JAPRAT010000013">
    <property type="protein sequence ID" value="MCZ0703127.1"/>
    <property type="molecule type" value="Genomic_DNA"/>
</dbReference>
<dbReference type="InterPro" id="IPR056902">
    <property type="entry name" value="NTF2_YvbJ"/>
</dbReference>
<feature type="transmembrane region" description="Helical" evidence="1">
    <location>
        <begin position="555"/>
        <end position="579"/>
    </location>
</feature>
<name>A0A9J6RC57_9BACI</name>
<protein>
    <submittedName>
        <fullName evidence="5">Uncharacterized protein</fullName>
    </submittedName>
</protein>
<sequence>MRYLKFLILGLMFVTLSFSFTQTTHAQSWKDAYFHAIKDHKEPMFISDHYISLVDLTGSGSPELLMGADYRTINYMLEVFTFDNGKLELLSILGDGQGSGSNGYAENEHLYDIGGTPMNWPIYQLKNGNLLLADGDSSLIAARLGWYEIEVNIPELTSRERLYFSEYDEGEYRDPEYRIEGENTDRRQDYDKAYEALIDTTIKELDKETEKLAYFMYEEAFSDDKIIEFLNRFQSDVTMNPIINEQVTQPDSTPVSFGEDLGFDNILYQWDKTTREWFANQILYAEPLWEYGFHAKNNYYTVNEVPFFIDEGRSAPFLLDMKTPTESDRKALGDVNVTYKLEKDYLDAFLDAYLNINVDLNEYEENEYYTFLEHDGHYFFGSELGIGYLYVPIPFLEAVYQPKEDIYLIYFSSYYMADYLEDFNLNLLNAGSVYDHADPSSDRLEHHGYIMFQLLDDDAAHPIRLLETNNLDHSPDLSLLELSNENPSLENKPKSDSDEFATINEEPLKSTTENLEETTQPIKISLLILCIFIIISLPIYAYLKKSLTKENIPYYFLHTPSGNAVLVSSVVTVGVLLFYPDPIQTMSQPVNIDEEDETLTLETILLDEDIERLGAFTYSESGKPIDRDILETFLRLMSYEDSRYFLSIASEPTNIGPYRIQIVGDEIIFLNHIIQIDAPYQGAEIYINDSYIETIDETGHTYVEFLATGNDKLTIKYQDHVTGSIFEIEEIISDIDIQDANGDDLFFSTDNYSIEYINVSTDYNDAVLLVNDIDTGITFEAPEVFGPVLLDGSTHIRAKRMENGEEIFTDPQYLIKEKTHYFLSFGHEALLIEANSQELFEAVNQHVAEWMRSSIEHDDRYFTKLAPSYRAEYLERVNKNFNDQRESGYRYEGYVEKATFDQDSFKVYEHTDERIVAAIDVKFTFQSNYYTENQNQDTYPLTEAHSIWTYVLDYGVETEEWLILGQEELVNWNPSSPKDMYLN</sequence>
<feature type="chain" id="PRO_5039939046" evidence="2">
    <location>
        <begin position="27"/>
        <end position="983"/>
    </location>
</feature>
<organism evidence="5 6">
    <name type="scientific">Natronobacillus azotifigens</name>
    <dbReference type="NCBI Taxonomy" id="472978"/>
    <lineage>
        <taxon>Bacteria</taxon>
        <taxon>Bacillati</taxon>
        <taxon>Bacillota</taxon>
        <taxon>Bacilli</taxon>
        <taxon>Bacillales</taxon>
        <taxon>Bacillaceae</taxon>
        <taxon>Natronobacillus</taxon>
    </lineage>
</organism>
<accession>A0A9J6RC57</accession>
<keyword evidence="2" id="KW-0732">Signal</keyword>
<dbReference type="Pfam" id="PF25155">
    <property type="entry name" value="NTF2_YvbJ"/>
    <property type="match status" value="1"/>
</dbReference>
<dbReference type="RefSeq" id="WP_268779898.1">
    <property type="nucleotide sequence ID" value="NZ_JAPRAT010000013.1"/>
</dbReference>
<evidence type="ECO:0000259" key="4">
    <source>
        <dbReference type="Pfam" id="PF25155"/>
    </source>
</evidence>
<feature type="domain" description="YvbJ-like NTF2-like" evidence="4">
    <location>
        <begin position="839"/>
        <end position="965"/>
    </location>
</feature>
<feature type="transmembrane region" description="Helical" evidence="1">
    <location>
        <begin position="524"/>
        <end position="543"/>
    </location>
</feature>
<evidence type="ECO:0000313" key="5">
    <source>
        <dbReference type="EMBL" id="MCZ0703127.1"/>
    </source>
</evidence>
<reference evidence="5" key="1">
    <citation type="submission" date="2022-11" db="EMBL/GenBank/DDBJ databases">
        <title>WGS of Natronobacillus azotifigens 24KS-1, an anaerobic diazotrophic haloalkaliphile from soda-rich habitats.</title>
        <authorList>
            <person name="Sorokin D.Y."/>
            <person name="Merkel A.Y."/>
        </authorList>
    </citation>
    <scope>NUCLEOTIDE SEQUENCE</scope>
    <source>
        <strain evidence="5">24KS-1</strain>
    </source>
</reference>
<dbReference type="AlphaFoldDB" id="A0A9J6RC57"/>
<keyword evidence="6" id="KW-1185">Reference proteome</keyword>
<dbReference type="Pfam" id="PF22820">
    <property type="entry name" value="TcaA_3rd_4th"/>
    <property type="match status" value="1"/>
</dbReference>
<keyword evidence="1" id="KW-1133">Transmembrane helix</keyword>
<comment type="caution">
    <text evidence="5">The sequence shown here is derived from an EMBL/GenBank/DDBJ whole genome shotgun (WGS) entry which is preliminary data.</text>
</comment>
<dbReference type="Proteomes" id="UP001084197">
    <property type="component" value="Unassembled WGS sequence"/>
</dbReference>
<gene>
    <name evidence="5" type="ORF">OWO01_07875</name>
</gene>
<evidence type="ECO:0000256" key="2">
    <source>
        <dbReference type="SAM" id="SignalP"/>
    </source>
</evidence>
<dbReference type="InterPro" id="IPR054530">
    <property type="entry name" value="TcaA_4th"/>
</dbReference>
<feature type="signal peptide" evidence="2">
    <location>
        <begin position="1"/>
        <end position="26"/>
    </location>
</feature>
<feature type="domain" description="TcaA 4th" evidence="3">
    <location>
        <begin position="754"/>
        <end position="819"/>
    </location>
</feature>